<accession>A0ABD2KEB9</accession>
<feature type="transmembrane region" description="Helical" evidence="5">
    <location>
        <begin position="28"/>
        <end position="49"/>
    </location>
</feature>
<keyword evidence="5" id="KW-1133">Transmembrane helix</keyword>
<comment type="caution">
    <text evidence="7">The sequence shown here is derived from an EMBL/GenBank/DDBJ whole genome shotgun (WGS) entry which is preliminary data.</text>
</comment>
<protein>
    <recommendedName>
        <fullName evidence="6">Thioredoxin domain-containing protein</fullName>
    </recommendedName>
</protein>
<dbReference type="InterPro" id="IPR033658">
    <property type="entry name" value="GRX_PICOT-like"/>
</dbReference>
<dbReference type="SUPFAM" id="SSF52833">
    <property type="entry name" value="Thioredoxin-like"/>
    <property type="match status" value="2"/>
</dbReference>
<dbReference type="PROSITE" id="PS51352">
    <property type="entry name" value="THIOREDOXIN_2"/>
    <property type="match status" value="1"/>
</dbReference>
<dbReference type="Proteomes" id="UP001620626">
    <property type="component" value="Unassembled WGS sequence"/>
</dbReference>
<proteinExistence type="predicted"/>
<dbReference type="InterPro" id="IPR036249">
    <property type="entry name" value="Thioredoxin-like_sf"/>
</dbReference>
<evidence type="ECO:0000313" key="7">
    <source>
        <dbReference type="EMBL" id="KAL3101226.1"/>
    </source>
</evidence>
<feature type="compositionally biased region" description="Basic and acidic residues" evidence="4">
    <location>
        <begin position="158"/>
        <end position="254"/>
    </location>
</feature>
<evidence type="ECO:0000256" key="3">
    <source>
        <dbReference type="ARBA" id="ARBA00023014"/>
    </source>
</evidence>
<dbReference type="PROSITE" id="PS51354">
    <property type="entry name" value="GLUTAREDOXIN_2"/>
    <property type="match status" value="1"/>
</dbReference>
<keyword evidence="5" id="KW-0812">Transmembrane</keyword>
<sequence length="500" mass="57591">MSFYDPFELEDEPEVFAEVVVRMVWRLVVNHGLLIVFVYCCFSLGGVLFRKIYLEGLFSSWKVWHQYYEILSQMNERLEANYDVELWENAEFCRNYIKFFESFRRFRARCDRDHKGVSITGNWRKATEAEPLQEFFDADYILHDRLVYAVKGAEGIPRENGEEKEENKEGKEANREEKEENKEGKEANREEKEENKEGKEANREEKEENKEGKEANREEKEENKEGKEANGEEKEEEKEGPNGEEKEKGGKETPPKIYLSEICDIDQRIMLKVIGNKKQFEAFVSSTEGESKRSLFVHFSAPWASSCAQLDDLLMELQREYGQNAFDMAKVDAESLPEVSMAQKVSAVPSVIIFKGGKVAGRVEGFQPAELKDWAAKCSLDSFSAGESDAPSGAAICEDLNSRLKRLINTARLTLFMKGTPEGPKCGFSRQIVDLLRSHKVDFWTFDILADEQVRQALKSYSDWPTYPQVYLDGELLGGLDVIREELKEQDFVDKLPKKH</sequence>
<evidence type="ECO:0000256" key="2">
    <source>
        <dbReference type="ARBA" id="ARBA00023004"/>
    </source>
</evidence>
<evidence type="ECO:0000259" key="6">
    <source>
        <dbReference type="PROSITE" id="PS51352"/>
    </source>
</evidence>
<feature type="region of interest" description="Disordered" evidence="4">
    <location>
        <begin position="158"/>
        <end position="255"/>
    </location>
</feature>
<dbReference type="Gene3D" id="3.40.30.10">
    <property type="entry name" value="Glutaredoxin"/>
    <property type="match status" value="2"/>
</dbReference>
<keyword evidence="1" id="KW-0479">Metal-binding</keyword>
<dbReference type="Pfam" id="PF00462">
    <property type="entry name" value="Glutaredoxin"/>
    <property type="match status" value="1"/>
</dbReference>
<dbReference type="PANTHER" id="PTHR10293">
    <property type="entry name" value="GLUTAREDOXIN FAMILY MEMBER"/>
    <property type="match status" value="1"/>
</dbReference>
<evidence type="ECO:0000313" key="8">
    <source>
        <dbReference type="Proteomes" id="UP001620626"/>
    </source>
</evidence>
<dbReference type="PANTHER" id="PTHR10293:SF73">
    <property type="entry name" value="GLUTAREDOXIN-3"/>
    <property type="match status" value="1"/>
</dbReference>
<organism evidence="7 8">
    <name type="scientific">Heterodera trifolii</name>
    <dbReference type="NCBI Taxonomy" id="157864"/>
    <lineage>
        <taxon>Eukaryota</taxon>
        <taxon>Metazoa</taxon>
        <taxon>Ecdysozoa</taxon>
        <taxon>Nematoda</taxon>
        <taxon>Chromadorea</taxon>
        <taxon>Rhabditida</taxon>
        <taxon>Tylenchina</taxon>
        <taxon>Tylenchomorpha</taxon>
        <taxon>Tylenchoidea</taxon>
        <taxon>Heteroderidae</taxon>
        <taxon>Heteroderinae</taxon>
        <taxon>Heterodera</taxon>
    </lineage>
</organism>
<keyword evidence="8" id="KW-1185">Reference proteome</keyword>
<reference evidence="7 8" key="1">
    <citation type="submission" date="2024-10" db="EMBL/GenBank/DDBJ databases">
        <authorList>
            <person name="Kim D."/>
        </authorList>
    </citation>
    <scope>NUCLEOTIDE SEQUENCE [LARGE SCALE GENOMIC DNA]</scope>
    <source>
        <strain evidence="7">BH-2024</strain>
    </source>
</reference>
<dbReference type="InterPro" id="IPR004480">
    <property type="entry name" value="Monothiol_GRX-rel"/>
</dbReference>
<evidence type="ECO:0000256" key="5">
    <source>
        <dbReference type="SAM" id="Phobius"/>
    </source>
</evidence>
<keyword evidence="3" id="KW-0411">Iron-sulfur</keyword>
<dbReference type="GO" id="GO:0051536">
    <property type="term" value="F:iron-sulfur cluster binding"/>
    <property type="evidence" value="ECO:0007669"/>
    <property type="project" value="UniProtKB-KW"/>
</dbReference>
<dbReference type="Pfam" id="PF00085">
    <property type="entry name" value="Thioredoxin"/>
    <property type="match status" value="1"/>
</dbReference>
<dbReference type="CDD" id="cd03028">
    <property type="entry name" value="GRX_PICOT_like"/>
    <property type="match status" value="1"/>
</dbReference>
<keyword evidence="2" id="KW-0408">Iron</keyword>
<dbReference type="AlphaFoldDB" id="A0ABD2KEB9"/>
<name>A0ABD2KEB9_9BILA</name>
<keyword evidence="5" id="KW-0472">Membrane</keyword>
<feature type="domain" description="Thioredoxin" evidence="6">
    <location>
        <begin position="271"/>
        <end position="385"/>
    </location>
</feature>
<gene>
    <name evidence="7" type="ORF">niasHT_027982</name>
</gene>
<dbReference type="EMBL" id="JBICBT010000783">
    <property type="protein sequence ID" value="KAL3101226.1"/>
    <property type="molecule type" value="Genomic_DNA"/>
</dbReference>
<dbReference type="GO" id="GO:0046872">
    <property type="term" value="F:metal ion binding"/>
    <property type="evidence" value="ECO:0007669"/>
    <property type="project" value="UniProtKB-KW"/>
</dbReference>
<evidence type="ECO:0000256" key="1">
    <source>
        <dbReference type="ARBA" id="ARBA00022723"/>
    </source>
</evidence>
<dbReference type="InterPro" id="IPR002109">
    <property type="entry name" value="Glutaredoxin"/>
</dbReference>
<evidence type="ECO:0000256" key="4">
    <source>
        <dbReference type="SAM" id="MobiDB-lite"/>
    </source>
</evidence>
<dbReference type="FunFam" id="3.40.30.10:FF:000012">
    <property type="entry name" value="Monothiol glutaredoxin"/>
    <property type="match status" value="1"/>
</dbReference>
<dbReference type="InterPro" id="IPR013766">
    <property type="entry name" value="Thioredoxin_domain"/>
</dbReference>